<evidence type="ECO:0000313" key="3">
    <source>
        <dbReference type="EMBL" id="QEG43523.1"/>
    </source>
</evidence>
<dbReference type="EMBL" id="CP042914">
    <property type="protein sequence ID" value="QEG43523.1"/>
    <property type="molecule type" value="Genomic_DNA"/>
</dbReference>
<proteinExistence type="predicted"/>
<dbReference type="SUPFAM" id="SSF53300">
    <property type="entry name" value="vWA-like"/>
    <property type="match status" value="1"/>
</dbReference>
<feature type="region of interest" description="Disordered" evidence="1">
    <location>
        <begin position="268"/>
        <end position="309"/>
    </location>
</feature>
<keyword evidence="2" id="KW-1133">Transmembrane helix</keyword>
<feature type="compositionally biased region" description="Basic and acidic residues" evidence="1">
    <location>
        <begin position="21"/>
        <end position="31"/>
    </location>
</feature>
<accession>A0A5B9R9K6</accession>
<feature type="compositionally biased region" description="Pro residues" evidence="1">
    <location>
        <begin position="95"/>
        <end position="111"/>
    </location>
</feature>
<evidence type="ECO:0000256" key="2">
    <source>
        <dbReference type="SAM" id="Phobius"/>
    </source>
</evidence>
<protein>
    <recommendedName>
        <fullName evidence="5">VWFA domain-containing protein</fullName>
    </recommendedName>
</protein>
<evidence type="ECO:0000313" key="4">
    <source>
        <dbReference type="Proteomes" id="UP000325286"/>
    </source>
</evidence>
<keyword evidence="2" id="KW-0812">Transmembrane</keyword>
<dbReference type="InterPro" id="IPR036465">
    <property type="entry name" value="vWFA_dom_sf"/>
</dbReference>
<feature type="compositionally biased region" description="Low complexity" evidence="1">
    <location>
        <begin position="112"/>
        <end position="125"/>
    </location>
</feature>
<dbReference type="AlphaFoldDB" id="A0A5B9R9K6"/>
<feature type="region of interest" description="Disordered" evidence="1">
    <location>
        <begin position="1"/>
        <end position="64"/>
    </location>
</feature>
<keyword evidence="2" id="KW-0472">Membrane</keyword>
<sequence length="514" mass="56595">MSQEQPRARTQANTGDQQTELGERPEPERAKSQQAGGGVREEPRHDVGRLQLELRRVRSRATAARLEATVARLEARAAELQWLIDRATGTASTSVPPPEQPPAQPAHPPSLPAASAPATASATTPKSLDNSPSKTARGKTSPDKTVPTKTASGIRSWDELAAAVRRRRRPRDPDSLLTARPPDPSPAGTKRRRRRPEAKIRTTSVPPMRNKKRSAAWFVSMAIHVGLLLLLGVLTLSVHRPQDQLAFTATAAPSSVPEVLQTLQIESATTPHESDSDEPAERPLEIDPLGAIPLPSPQDLPALPTTVSSAPHESLRPLLDSHDMLTALNADTHNSTRFCGVESGGNHFVYIVDSSQSMKNGRFESARRELLQAIDALQPQQRFYIMFYDIHLDRMCVSNPNQADEYAVLASDENKRRARRWAMSVKLEQGAPPDEALSFALKLRPDVIFLLSDGEFPQRIEDLMAEKNRTRNLFGDAGPISILHTIGYHSRDGETRMRRLAEANGGQYRYIPAP</sequence>
<name>A0A5B9R9K6_9BACT</name>
<evidence type="ECO:0008006" key="5">
    <source>
        <dbReference type="Google" id="ProtNLM"/>
    </source>
</evidence>
<dbReference type="Gene3D" id="3.40.50.410">
    <property type="entry name" value="von Willebrand factor, type A domain"/>
    <property type="match status" value="1"/>
</dbReference>
<feature type="compositionally biased region" description="Polar residues" evidence="1">
    <location>
        <begin position="1"/>
        <end position="20"/>
    </location>
</feature>
<dbReference type="Proteomes" id="UP000325286">
    <property type="component" value="Chromosome"/>
</dbReference>
<dbReference type="KEGG" id="rul:UC8_55740"/>
<feature type="compositionally biased region" description="Basic and acidic residues" evidence="1">
    <location>
        <begin position="39"/>
        <end position="56"/>
    </location>
</feature>
<feature type="region of interest" description="Disordered" evidence="1">
    <location>
        <begin position="90"/>
        <end position="209"/>
    </location>
</feature>
<evidence type="ECO:0000256" key="1">
    <source>
        <dbReference type="SAM" id="MobiDB-lite"/>
    </source>
</evidence>
<reference evidence="3 4" key="1">
    <citation type="submission" date="2019-08" db="EMBL/GenBank/DDBJ databases">
        <title>Deep-cultivation of Planctomycetes and their phenomic and genomic characterization uncovers novel biology.</title>
        <authorList>
            <person name="Wiegand S."/>
            <person name="Jogler M."/>
            <person name="Boedeker C."/>
            <person name="Pinto D."/>
            <person name="Vollmers J."/>
            <person name="Rivas-Marin E."/>
            <person name="Kohn T."/>
            <person name="Peeters S.H."/>
            <person name="Heuer A."/>
            <person name="Rast P."/>
            <person name="Oberbeckmann S."/>
            <person name="Bunk B."/>
            <person name="Jeske O."/>
            <person name="Meyerdierks A."/>
            <person name="Storesund J.E."/>
            <person name="Kallscheuer N."/>
            <person name="Luecker S."/>
            <person name="Lage O.M."/>
            <person name="Pohl T."/>
            <person name="Merkel B.J."/>
            <person name="Hornburger P."/>
            <person name="Mueller R.-W."/>
            <person name="Bruemmer F."/>
            <person name="Labrenz M."/>
            <person name="Spormann A.M."/>
            <person name="Op den Camp H."/>
            <person name="Overmann J."/>
            <person name="Amann R."/>
            <person name="Jetten M.S.M."/>
            <person name="Mascher T."/>
            <person name="Medema M.H."/>
            <person name="Devos D.P."/>
            <person name="Kaster A.-K."/>
            <person name="Ovreas L."/>
            <person name="Rohde M."/>
            <person name="Galperin M.Y."/>
            <person name="Jogler C."/>
        </authorList>
    </citation>
    <scope>NUCLEOTIDE SEQUENCE [LARGE SCALE GENOMIC DNA]</scope>
    <source>
        <strain evidence="3 4">UC8</strain>
    </source>
</reference>
<keyword evidence="4" id="KW-1185">Reference proteome</keyword>
<organism evidence="3 4">
    <name type="scientific">Roseimaritima ulvae</name>
    <dbReference type="NCBI Taxonomy" id="980254"/>
    <lineage>
        <taxon>Bacteria</taxon>
        <taxon>Pseudomonadati</taxon>
        <taxon>Planctomycetota</taxon>
        <taxon>Planctomycetia</taxon>
        <taxon>Pirellulales</taxon>
        <taxon>Pirellulaceae</taxon>
        <taxon>Roseimaritima</taxon>
    </lineage>
</organism>
<feature type="transmembrane region" description="Helical" evidence="2">
    <location>
        <begin position="215"/>
        <end position="238"/>
    </location>
</feature>
<gene>
    <name evidence="3" type="ORF">UC8_55740</name>
</gene>